<dbReference type="WormBase" id="SRAE_1000097300">
    <property type="protein sequence ID" value="SRP09148"/>
    <property type="gene ID" value="WBGene00257573"/>
</dbReference>
<feature type="compositionally biased region" description="Polar residues" evidence="1">
    <location>
        <begin position="99"/>
        <end position="109"/>
    </location>
</feature>
<evidence type="ECO:0000256" key="1">
    <source>
        <dbReference type="SAM" id="MobiDB-lite"/>
    </source>
</evidence>
<keyword evidence="2" id="KW-1133">Transmembrane helix</keyword>
<evidence type="ECO:0000313" key="5">
    <source>
        <dbReference type="WBParaSite" id="SRAE_1000097300.1"/>
    </source>
</evidence>
<dbReference type="EMBL" id="LN609528">
    <property type="protein sequence ID" value="CEF62703.1"/>
    <property type="molecule type" value="Genomic_DNA"/>
</dbReference>
<accession>A0A090MV77</accession>
<reference evidence="3 4" key="1">
    <citation type="submission" date="2014-09" db="EMBL/GenBank/DDBJ databases">
        <authorList>
            <person name="Martin A.A."/>
        </authorList>
    </citation>
    <scope>NUCLEOTIDE SEQUENCE</scope>
    <source>
        <strain evidence="4">ED321</strain>
        <strain evidence="3">ED321 Heterogonic</strain>
    </source>
</reference>
<reference evidence="5" key="2">
    <citation type="submission" date="2020-12" db="UniProtKB">
        <authorList>
            <consortium name="WormBaseParasite"/>
        </authorList>
    </citation>
    <scope>IDENTIFICATION</scope>
</reference>
<name>A0A090MV77_STRRB</name>
<evidence type="ECO:0000313" key="6">
    <source>
        <dbReference type="WormBase" id="SRAE_1000097300"/>
    </source>
</evidence>
<feature type="region of interest" description="Disordered" evidence="1">
    <location>
        <begin position="76"/>
        <end position="109"/>
    </location>
</feature>
<dbReference type="AlphaFoldDB" id="A0A090MV77"/>
<dbReference type="Proteomes" id="UP000035682">
    <property type="component" value="Unplaced"/>
</dbReference>
<evidence type="ECO:0000256" key="2">
    <source>
        <dbReference type="SAM" id="Phobius"/>
    </source>
</evidence>
<feature type="compositionally biased region" description="Basic and acidic residues" evidence="1">
    <location>
        <begin position="85"/>
        <end position="98"/>
    </location>
</feature>
<feature type="transmembrane region" description="Helical" evidence="2">
    <location>
        <begin position="30"/>
        <end position="56"/>
    </location>
</feature>
<proteinExistence type="predicted"/>
<protein>
    <submittedName>
        <fullName evidence="3 5">Uncharacterized protein</fullName>
    </submittedName>
</protein>
<dbReference type="RefSeq" id="XP_024501905.1">
    <property type="nucleotide sequence ID" value="XM_024647870.1"/>
</dbReference>
<dbReference type="WBParaSite" id="SRAE_1000097300.1">
    <property type="protein sequence ID" value="SRAE_1000097300.1"/>
    <property type="gene ID" value="WBGene00257573"/>
</dbReference>
<gene>
    <name evidence="3 5 6" type="ORF">SRAE_1000097300</name>
</gene>
<keyword evidence="2" id="KW-0812">Transmembrane</keyword>
<dbReference type="CTD" id="36375068"/>
<evidence type="ECO:0000313" key="4">
    <source>
        <dbReference type="Proteomes" id="UP000035682"/>
    </source>
</evidence>
<evidence type="ECO:0000313" key="3">
    <source>
        <dbReference type="EMBL" id="CEF62703.1"/>
    </source>
</evidence>
<sequence length="109" mass="12113">MDSNTDAKLVGNNNNRIATKDETKIKDNDLLFAIGGALLGTILVAIAIVAIIFIIFKRERKARILRYAANATDPANELPKRTFTGKKENTFSKKDTKQKFSTNKVSMPK</sequence>
<keyword evidence="2" id="KW-0472">Membrane</keyword>
<keyword evidence="4" id="KW-1185">Reference proteome</keyword>
<organism evidence="3">
    <name type="scientific">Strongyloides ratti</name>
    <name type="common">Parasitic roundworm</name>
    <dbReference type="NCBI Taxonomy" id="34506"/>
    <lineage>
        <taxon>Eukaryota</taxon>
        <taxon>Metazoa</taxon>
        <taxon>Ecdysozoa</taxon>
        <taxon>Nematoda</taxon>
        <taxon>Chromadorea</taxon>
        <taxon>Rhabditida</taxon>
        <taxon>Tylenchina</taxon>
        <taxon>Panagrolaimomorpha</taxon>
        <taxon>Strongyloidoidea</taxon>
        <taxon>Strongyloididae</taxon>
        <taxon>Strongyloides</taxon>
    </lineage>
</organism>
<dbReference type="GeneID" id="36375068"/>